<reference evidence="1 2" key="1">
    <citation type="submission" date="2018-10" db="EMBL/GenBank/DDBJ databases">
        <authorList>
            <person name="Ekblom R."/>
            <person name="Jareborg N."/>
        </authorList>
    </citation>
    <scope>NUCLEOTIDE SEQUENCE [LARGE SCALE GENOMIC DNA]</scope>
    <source>
        <tissue evidence="1">Muscle</tissue>
    </source>
</reference>
<dbReference type="EMBL" id="CYRY02044040">
    <property type="protein sequence ID" value="VCX38788.1"/>
    <property type="molecule type" value="Genomic_DNA"/>
</dbReference>
<accession>A0A9X9M7V9</accession>
<name>A0A9X9M7V9_GULGU</name>
<proteinExistence type="predicted"/>
<organism evidence="1 2">
    <name type="scientific">Gulo gulo</name>
    <name type="common">Wolverine</name>
    <name type="synonym">Gluton</name>
    <dbReference type="NCBI Taxonomy" id="48420"/>
    <lineage>
        <taxon>Eukaryota</taxon>
        <taxon>Metazoa</taxon>
        <taxon>Chordata</taxon>
        <taxon>Craniata</taxon>
        <taxon>Vertebrata</taxon>
        <taxon>Euteleostomi</taxon>
        <taxon>Mammalia</taxon>
        <taxon>Eutheria</taxon>
        <taxon>Laurasiatheria</taxon>
        <taxon>Carnivora</taxon>
        <taxon>Caniformia</taxon>
        <taxon>Musteloidea</taxon>
        <taxon>Mustelidae</taxon>
        <taxon>Guloninae</taxon>
        <taxon>Gulo</taxon>
    </lineage>
</organism>
<gene>
    <name evidence="1" type="ORF">BN2614_LOCUS3</name>
</gene>
<dbReference type="Proteomes" id="UP000269945">
    <property type="component" value="Unassembled WGS sequence"/>
</dbReference>
<evidence type="ECO:0000313" key="1">
    <source>
        <dbReference type="EMBL" id="VCX38788.1"/>
    </source>
</evidence>
<comment type="caution">
    <text evidence="1">The sequence shown here is derived from an EMBL/GenBank/DDBJ whole genome shotgun (WGS) entry which is preliminary data.</text>
</comment>
<protein>
    <submittedName>
        <fullName evidence="1">Uncharacterized protein</fullName>
    </submittedName>
</protein>
<sequence length="32" mass="3678">MWLQPLVSGLVCSWYSRDPSCLEVEKARLIPT</sequence>
<keyword evidence="2" id="KW-1185">Reference proteome</keyword>
<evidence type="ECO:0000313" key="2">
    <source>
        <dbReference type="Proteomes" id="UP000269945"/>
    </source>
</evidence>
<dbReference type="AlphaFoldDB" id="A0A9X9M7V9"/>